<dbReference type="Proteomes" id="UP000540989">
    <property type="component" value="Unassembled WGS sequence"/>
</dbReference>
<evidence type="ECO:0000313" key="3">
    <source>
        <dbReference type="Proteomes" id="UP000540989"/>
    </source>
</evidence>
<dbReference type="EMBL" id="JACHIP010000001">
    <property type="protein sequence ID" value="MBB5055542.1"/>
    <property type="molecule type" value="Genomic_DNA"/>
</dbReference>
<dbReference type="AlphaFoldDB" id="A0A7W7Z9C4"/>
<organism evidence="2 3">
    <name type="scientific">Granulicella aggregans</name>
    <dbReference type="NCBI Taxonomy" id="474949"/>
    <lineage>
        <taxon>Bacteria</taxon>
        <taxon>Pseudomonadati</taxon>
        <taxon>Acidobacteriota</taxon>
        <taxon>Terriglobia</taxon>
        <taxon>Terriglobales</taxon>
        <taxon>Acidobacteriaceae</taxon>
        <taxon>Granulicella</taxon>
    </lineage>
</organism>
<protein>
    <submittedName>
        <fullName evidence="2">Uncharacterized protein</fullName>
    </submittedName>
</protein>
<proteinExistence type="predicted"/>
<feature type="region of interest" description="Disordered" evidence="1">
    <location>
        <begin position="27"/>
        <end position="52"/>
    </location>
</feature>
<evidence type="ECO:0000313" key="2">
    <source>
        <dbReference type="EMBL" id="MBB5055542.1"/>
    </source>
</evidence>
<gene>
    <name evidence="2" type="ORF">HDF16_000211</name>
</gene>
<reference evidence="2 3" key="1">
    <citation type="submission" date="2020-08" db="EMBL/GenBank/DDBJ databases">
        <title>Genomic Encyclopedia of Type Strains, Phase IV (KMG-V): Genome sequencing to study the core and pangenomes of soil and plant-associated prokaryotes.</title>
        <authorList>
            <person name="Whitman W."/>
        </authorList>
    </citation>
    <scope>NUCLEOTIDE SEQUENCE [LARGE SCALE GENOMIC DNA]</scope>
    <source>
        <strain evidence="2 3">M8UP14</strain>
    </source>
</reference>
<dbReference type="RefSeq" id="WP_184213293.1">
    <property type="nucleotide sequence ID" value="NZ_JACHIP010000001.1"/>
</dbReference>
<sequence length="100" mass="10693">MDVSLILAEIDSQIAKLQQARDIISGTTSTPVPVKTGAKRGRPKGSKNASTKIASTKIIAKAPLKATAKATKRKLSPEGRKAIADAMKKRWAERKKLAAK</sequence>
<evidence type="ECO:0000256" key="1">
    <source>
        <dbReference type="SAM" id="MobiDB-lite"/>
    </source>
</evidence>
<comment type="caution">
    <text evidence="2">The sequence shown here is derived from an EMBL/GenBank/DDBJ whole genome shotgun (WGS) entry which is preliminary data.</text>
</comment>
<keyword evidence="3" id="KW-1185">Reference proteome</keyword>
<accession>A0A7W7Z9C4</accession>
<name>A0A7W7Z9C4_9BACT</name>